<evidence type="ECO:0000259" key="3">
    <source>
        <dbReference type="Pfam" id="PF25183"/>
    </source>
</evidence>
<dbReference type="PANTHER" id="PTHR30069:SF46">
    <property type="entry name" value="OAR PROTEIN"/>
    <property type="match status" value="1"/>
</dbReference>
<feature type="signal peptide" evidence="1">
    <location>
        <begin position="1"/>
        <end position="39"/>
    </location>
</feature>
<evidence type="ECO:0000313" key="5">
    <source>
        <dbReference type="Proteomes" id="UP000199024"/>
    </source>
</evidence>
<feature type="chain" id="PRO_5011653717" evidence="1">
    <location>
        <begin position="40"/>
        <end position="1144"/>
    </location>
</feature>
<dbReference type="GO" id="GO:0009279">
    <property type="term" value="C:cell outer membrane"/>
    <property type="evidence" value="ECO:0007669"/>
    <property type="project" value="TreeGrafter"/>
</dbReference>
<dbReference type="InterPro" id="IPR037066">
    <property type="entry name" value="Plug_dom_sf"/>
</dbReference>
<protein>
    <submittedName>
        <fullName evidence="4">TonB-dependent Receptor Plug Domain</fullName>
    </submittedName>
</protein>
<dbReference type="Pfam" id="PF25183">
    <property type="entry name" value="OMP_b-brl_4"/>
    <property type="match status" value="1"/>
</dbReference>
<dbReference type="AlphaFoldDB" id="A0A1I6M0T3"/>
<dbReference type="GO" id="GO:0015344">
    <property type="term" value="F:siderophore uptake transmembrane transporter activity"/>
    <property type="evidence" value="ECO:0007669"/>
    <property type="project" value="TreeGrafter"/>
</dbReference>
<dbReference type="SUPFAM" id="SSF49464">
    <property type="entry name" value="Carboxypeptidase regulatory domain-like"/>
    <property type="match status" value="1"/>
</dbReference>
<dbReference type="InterPro" id="IPR039426">
    <property type="entry name" value="TonB-dep_rcpt-like"/>
</dbReference>
<feature type="domain" description="TonB-dependent receptor plug" evidence="2">
    <location>
        <begin position="154"/>
        <end position="256"/>
    </location>
</feature>
<evidence type="ECO:0000256" key="1">
    <source>
        <dbReference type="SAM" id="SignalP"/>
    </source>
</evidence>
<dbReference type="SUPFAM" id="SSF56935">
    <property type="entry name" value="Porins"/>
    <property type="match status" value="1"/>
</dbReference>
<feature type="domain" description="TonB-dependent transporter Oar-like beta-barrel" evidence="3">
    <location>
        <begin position="263"/>
        <end position="1137"/>
    </location>
</feature>
<reference evidence="4 5" key="1">
    <citation type="submission" date="2016-10" db="EMBL/GenBank/DDBJ databases">
        <authorList>
            <person name="de Groot N.N."/>
        </authorList>
    </citation>
    <scope>NUCLEOTIDE SEQUENCE [LARGE SCALE GENOMIC DNA]</scope>
    <source>
        <strain evidence="4 5">DSM 21001</strain>
    </source>
</reference>
<gene>
    <name evidence="4" type="ORF">SAMN05421771_1628</name>
</gene>
<keyword evidence="1" id="KW-0732">Signal</keyword>
<dbReference type="InterPro" id="IPR012910">
    <property type="entry name" value="Plug_dom"/>
</dbReference>
<accession>A0A1I6M0T3</accession>
<dbReference type="InterPro" id="IPR008969">
    <property type="entry name" value="CarboxyPept-like_regulatory"/>
</dbReference>
<sequence>MNAMQSKRWTAGSLRAMFRGWVPLVLSLLLLLPALSAHAQFESASVLGYVKDTSGASVPGASVTLTNVGTTIVQKVTTDREGRFEFPSVQIGQYQVESQASGFEGTKTAVFTVTTNARQRVDLVLKSGSVSEVVTVSAAPSLLETETSSRGLVVGTREVENLPLNGRSYADLVLLAPGVRKSTLQNQTTSSREASFNVNGQRSAFNNFLLDGLDNNNYGTSNQGFANENIPPSPDAVEEFRVETNNYSAEYGRTPGAVINVAIRRGTNQFHGRAWDYLRNTKLNAIGPFLPTGGNPKFIRNQFGGTFGGPIWKGHTFVFMDYEGVRQIFNNTNTTSTLPSVNQRNGMFYLNDDTSSAANAIPLRNPVTGKTYTGQIPLADMTPFARAVIAALPANTAAGLSNNYSYTPRGIINDDKGDVRVDHTFSQKLTIFGRYSQHAGYIFDPPGIPGRAGGNSNGNVAITNRDVAAGVTYAFRPNQLFDVRFGYSVNKGGKTPIGYGNTSLLTENGITDGLPVAATRDLNTQAITGFTQLGAQNSNPQFQNPTIYNPKFNYTWIHGANSIKAGYELQIVHTQVNDFNPSYGSDSYAGQFAANGSPANTTTTGSNPSLSTQLQQAQNLADFYFGNRNTYSITNYAVVNLRQRYNFMYLQDDWKPLSNVTVNAGVRYEIVSPQFEANNKLANFDPTTNSLIQASNGSIYNRALVNTQMNNLAPRFGISYQPTHNTVFRGGYGMVYTQWNRMGGENNLTYNGPNVVNASITQTNPTAATLCTSDTQAQSTCFRQTQQGYSNVLTTPAFFNPLNVVTRYIPKNTPVGYVQNYFAGIQQQAGGWILDLSYVGNKGTHLSTLADYNQATPCILATGCASYAARRPVTNFGQIEIAYGIGTSNYDALQFRVERRMKMGLYVVNSFTWSRAYDIGGSNLENAVGDTARVDYYQPNAGRGPSGYDQPLNDTLSVVYDLPFGRGRRFGANTNYITNALLGGWQATLINTVTSGQPMNILYSLSTSSGLFTSSYLNYRPNRVAGQPLQVKANRVKTNTALNGTLNSAAFAIPTVASGATNGMGNLSRNALRADSYYDTDFGMHKQLQLWNEHSFFEFRAEAFNVLNKTNYSAPATTFGSSTFGSVTSNFPARQLQLAGKIIF</sequence>
<proteinExistence type="predicted"/>
<evidence type="ECO:0000313" key="4">
    <source>
        <dbReference type="EMBL" id="SFS09336.1"/>
    </source>
</evidence>
<dbReference type="Gene3D" id="2.170.130.10">
    <property type="entry name" value="TonB-dependent receptor, plug domain"/>
    <property type="match status" value="1"/>
</dbReference>
<evidence type="ECO:0000259" key="2">
    <source>
        <dbReference type="Pfam" id="PF07715"/>
    </source>
</evidence>
<dbReference type="InterPro" id="IPR057601">
    <property type="entry name" value="Oar-like_b-barrel"/>
</dbReference>
<dbReference type="Proteomes" id="UP000199024">
    <property type="component" value="Unassembled WGS sequence"/>
</dbReference>
<dbReference type="Gene3D" id="2.60.40.1120">
    <property type="entry name" value="Carboxypeptidase-like, regulatory domain"/>
    <property type="match status" value="1"/>
</dbReference>
<organism evidence="4 5">
    <name type="scientific">Granulicella pectinivorans</name>
    <dbReference type="NCBI Taxonomy" id="474950"/>
    <lineage>
        <taxon>Bacteria</taxon>
        <taxon>Pseudomonadati</taxon>
        <taxon>Acidobacteriota</taxon>
        <taxon>Terriglobia</taxon>
        <taxon>Terriglobales</taxon>
        <taxon>Acidobacteriaceae</taxon>
        <taxon>Granulicella</taxon>
    </lineage>
</organism>
<dbReference type="Pfam" id="PF13620">
    <property type="entry name" value="CarboxypepD_reg"/>
    <property type="match status" value="1"/>
</dbReference>
<dbReference type="PANTHER" id="PTHR30069">
    <property type="entry name" value="TONB-DEPENDENT OUTER MEMBRANE RECEPTOR"/>
    <property type="match status" value="1"/>
</dbReference>
<name>A0A1I6M0T3_9BACT</name>
<dbReference type="Pfam" id="PF07715">
    <property type="entry name" value="Plug"/>
    <property type="match status" value="1"/>
</dbReference>
<keyword evidence="5" id="KW-1185">Reference proteome</keyword>
<keyword evidence="4" id="KW-0675">Receptor</keyword>
<dbReference type="EMBL" id="FOZL01000001">
    <property type="protein sequence ID" value="SFS09336.1"/>
    <property type="molecule type" value="Genomic_DNA"/>
</dbReference>
<dbReference type="STRING" id="474950.SAMN05421771_1628"/>
<dbReference type="GO" id="GO:0044718">
    <property type="term" value="P:siderophore transmembrane transport"/>
    <property type="evidence" value="ECO:0007669"/>
    <property type="project" value="TreeGrafter"/>
</dbReference>